<dbReference type="GO" id="GO:0003677">
    <property type="term" value="F:DNA binding"/>
    <property type="evidence" value="ECO:0007669"/>
    <property type="project" value="UniProtKB-KW"/>
</dbReference>
<dbReference type="InterPro" id="IPR012337">
    <property type="entry name" value="RNaseH-like_sf"/>
</dbReference>
<dbReference type="PANTHER" id="PTHR10670">
    <property type="entry name" value="DNA POLYMERASE EPSILON CATALYTIC SUBUNIT A"/>
    <property type="match status" value="1"/>
</dbReference>
<dbReference type="GO" id="GO:0006297">
    <property type="term" value="P:nucleotide-excision repair, DNA gap filling"/>
    <property type="evidence" value="ECO:0007669"/>
    <property type="project" value="TreeGrafter"/>
</dbReference>
<proteinExistence type="inferred from homology"/>
<comment type="subcellular location">
    <subcellularLocation>
        <location evidence="1">Nucleus</location>
    </subcellularLocation>
</comment>
<comment type="cofactor">
    <cofactor evidence="1">
        <name>[4Fe-4S] cluster</name>
        <dbReference type="ChEBI" id="CHEBI:49883"/>
    </cofactor>
</comment>
<dbReference type="GO" id="GO:0008270">
    <property type="term" value="F:zinc ion binding"/>
    <property type="evidence" value="ECO:0007669"/>
    <property type="project" value="UniProtKB-KW"/>
</dbReference>
<organism evidence="3 4">
    <name type="scientific">Coptis chinensis</name>
    <dbReference type="NCBI Taxonomy" id="261450"/>
    <lineage>
        <taxon>Eukaryota</taxon>
        <taxon>Viridiplantae</taxon>
        <taxon>Streptophyta</taxon>
        <taxon>Embryophyta</taxon>
        <taxon>Tracheophyta</taxon>
        <taxon>Spermatophyta</taxon>
        <taxon>Magnoliopsida</taxon>
        <taxon>Ranunculales</taxon>
        <taxon>Ranunculaceae</taxon>
        <taxon>Coptidoideae</taxon>
        <taxon>Coptis</taxon>
    </lineage>
</organism>
<evidence type="ECO:0000256" key="1">
    <source>
        <dbReference type="RuleBase" id="RU365029"/>
    </source>
</evidence>
<comment type="function">
    <text evidence="1">DNA polymerase II participates in chromosomal DNA replication.</text>
</comment>
<dbReference type="EC" id="2.7.7.7" evidence="1"/>
<gene>
    <name evidence="3" type="ORF">IFM89_024593</name>
</gene>
<dbReference type="Pfam" id="PF03104">
    <property type="entry name" value="DNA_pol_B_exo1"/>
    <property type="match status" value="1"/>
</dbReference>
<dbReference type="InterPro" id="IPR006133">
    <property type="entry name" value="DNA-dir_DNA_pol_B_exonuc"/>
</dbReference>
<reference evidence="3 4" key="1">
    <citation type="submission" date="2020-10" db="EMBL/GenBank/DDBJ databases">
        <title>The Coptis chinensis genome and diversification of protoberbering-type alkaloids.</title>
        <authorList>
            <person name="Wang B."/>
            <person name="Shu S."/>
            <person name="Song C."/>
            <person name="Liu Y."/>
        </authorList>
    </citation>
    <scope>NUCLEOTIDE SEQUENCE [LARGE SCALE GENOMIC DNA]</scope>
    <source>
        <strain evidence="3">HL-2020</strain>
        <tissue evidence="3">Leaf</tissue>
    </source>
</reference>
<dbReference type="Proteomes" id="UP000631114">
    <property type="component" value="Unassembled WGS sequence"/>
</dbReference>
<keyword evidence="1" id="KW-0479">Metal-binding</keyword>
<keyword evidence="1" id="KW-0235">DNA replication</keyword>
<protein>
    <recommendedName>
        <fullName evidence="1">DNA polymerase epsilon catalytic subunit</fullName>
        <ecNumber evidence="1">2.7.7.7</ecNumber>
    </recommendedName>
</protein>
<keyword evidence="4" id="KW-1185">Reference proteome</keyword>
<dbReference type="SUPFAM" id="SSF53098">
    <property type="entry name" value="Ribonuclease H-like"/>
    <property type="match status" value="1"/>
</dbReference>
<keyword evidence="1" id="KW-0238">DNA-binding</keyword>
<dbReference type="OrthoDB" id="10060449at2759"/>
<comment type="similarity">
    <text evidence="1">Belongs to the DNA polymerase type-B family.</text>
</comment>
<evidence type="ECO:0000313" key="3">
    <source>
        <dbReference type="EMBL" id="KAF9615561.1"/>
    </source>
</evidence>
<dbReference type="GO" id="GO:0008310">
    <property type="term" value="F:single-stranded DNA 3'-5' DNA exonuclease activity"/>
    <property type="evidence" value="ECO:0007669"/>
    <property type="project" value="TreeGrafter"/>
</dbReference>
<dbReference type="InterPro" id="IPR036397">
    <property type="entry name" value="RNaseH_sf"/>
</dbReference>
<dbReference type="GO" id="GO:0003887">
    <property type="term" value="F:DNA-directed DNA polymerase activity"/>
    <property type="evidence" value="ECO:0007669"/>
    <property type="project" value="UniProtKB-KW"/>
</dbReference>
<comment type="catalytic activity">
    <reaction evidence="1">
        <text>DNA(n) + a 2'-deoxyribonucleoside 5'-triphosphate = DNA(n+1) + diphosphate</text>
        <dbReference type="Rhea" id="RHEA:22508"/>
        <dbReference type="Rhea" id="RHEA-COMP:17339"/>
        <dbReference type="Rhea" id="RHEA-COMP:17340"/>
        <dbReference type="ChEBI" id="CHEBI:33019"/>
        <dbReference type="ChEBI" id="CHEBI:61560"/>
        <dbReference type="ChEBI" id="CHEBI:173112"/>
        <dbReference type="EC" id="2.7.7.7"/>
    </reaction>
</comment>
<keyword evidence="1" id="KW-0863">Zinc-finger</keyword>
<dbReference type="EMBL" id="JADFTS010000003">
    <property type="protein sequence ID" value="KAF9615561.1"/>
    <property type="molecule type" value="Genomic_DNA"/>
</dbReference>
<name>A0A835IDG7_9MAGN</name>
<sequence length="214" mass="25206">MGVETYLKRRYEGQITDIKLTQKEDLNLCVWEDIEDLEYTPKPEFEGYFKVKNVKNEVSKNSLDSGFAHMREVKPGIYVTYNGDFFDWSFLETRAAHHGMVMNNVLNIKSWVAKPTDRQPKAQIALYVVAWFYLKAARANDEVDKTTKYLAVLSLLGHERIVLSGWSMEDMKWRVVEVKVLQHMFQIMDGNWTSMYTQCTCWPLYFAFRFSDLH</sequence>
<dbReference type="GO" id="GO:0000278">
    <property type="term" value="P:mitotic cell cycle"/>
    <property type="evidence" value="ECO:0007669"/>
    <property type="project" value="TreeGrafter"/>
</dbReference>
<keyword evidence="1" id="KW-0004">4Fe-4S</keyword>
<feature type="domain" description="DNA-directed DNA polymerase family B exonuclease" evidence="2">
    <location>
        <begin position="27"/>
        <end position="98"/>
    </location>
</feature>
<keyword evidence="1" id="KW-0408">Iron</keyword>
<dbReference type="AlphaFoldDB" id="A0A835IDG7"/>
<dbReference type="GO" id="GO:0051539">
    <property type="term" value="F:4 iron, 4 sulfur cluster binding"/>
    <property type="evidence" value="ECO:0007669"/>
    <property type="project" value="UniProtKB-KW"/>
</dbReference>
<comment type="caution">
    <text evidence="3">The sequence shown here is derived from an EMBL/GenBank/DDBJ whole genome shotgun (WGS) entry which is preliminary data.</text>
</comment>
<dbReference type="GO" id="GO:0045004">
    <property type="term" value="P:DNA replication proofreading"/>
    <property type="evidence" value="ECO:0007669"/>
    <property type="project" value="TreeGrafter"/>
</dbReference>
<keyword evidence="1" id="KW-0411">Iron-sulfur</keyword>
<evidence type="ECO:0000259" key="2">
    <source>
        <dbReference type="Pfam" id="PF03104"/>
    </source>
</evidence>
<accession>A0A835IDG7</accession>
<dbReference type="GO" id="GO:0006287">
    <property type="term" value="P:base-excision repair, gap-filling"/>
    <property type="evidence" value="ECO:0007669"/>
    <property type="project" value="TreeGrafter"/>
</dbReference>
<keyword evidence="1" id="KW-0539">Nucleus</keyword>
<dbReference type="PANTHER" id="PTHR10670:SF0">
    <property type="entry name" value="DNA POLYMERASE EPSILON CATALYTIC SUBUNIT A"/>
    <property type="match status" value="1"/>
</dbReference>
<dbReference type="GO" id="GO:0008622">
    <property type="term" value="C:epsilon DNA polymerase complex"/>
    <property type="evidence" value="ECO:0007669"/>
    <property type="project" value="InterPro"/>
</dbReference>
<evidence type="ECO:0000313" key="4">
    <source>
        <dbReference type="Proteomes" id="UP000631114"/>
    </source>
</evidence>
<keyword evidence="1" id="KW-0548">Nucleotidyltransferase</keyword>
<keyword evidence="1" id="KW-0808">Transferase</keyword>
<keyword evidence="1" id="KW-0239">DNA-directed DNA polymerase</keyword>
<dbReference type="GO" id="GO:0006272">
    <property type="term" value="P:leading strand elongation"/>
    <property type="evidence" value="ECO:0007669"/>
    <property type="project" value="TreeGrafter"/>
</dbReference>
<dbReference type="Gene3D" id="3.30.420.10">
    <property type="entry name" value="Ribonuclease H-like superfamily/Ribonuclease H"/>
    <property type="match status" value="1"/>
</dbReference>
<keyword evidence="1" id="KW-0862">Zinc</keyword>
<dbReference type="InterPro" id="IPR029703">
    <property type="entry name" value="POL2"/>
</dbReference>